<gene>
    <name evidence="1" type="ORF">KA717_23995</name>
</gene>
<proteinExistence type="predicted"/>
<accession>A0A977PUE7</accession>
<dbReference type="Proteomes" id="UP001065613">
    <property type="component" value="Chromosome"/>
</dbReference>
<reference evidence="1" key="1">
    <citation type="submission" date="2021-04" db="EMBL/GenBank/DDBJ databases">
        <title>Genome sequence of Woronichinia naegeliana from Washington state freshwater lake bloom.</title>
        <authorList>
            <person name="Dreher T.W."/>
        </authorList>
    </citation>
    <scope>NUCLEOTIDE SEQUENCE</scope>
    <source>
        <strain evidence="1">WA131</strain>
    </source>
</reference>
<evidence type="ECO:0000313" key="1">
    <source>
        <dbReference type="EMBL" id="UXE59008.1"/>
    </source>
</evidence>
<name>A0A977PUE7_9CYAN</name>
<sequence length="76" mass="8763">MVTLTDVLEAVEQLTDEEQEAFADIIRQRQIERRRDEIARDAQESRLAYRAGLLPSYTAEEAIAHLEMVLETSDEL</sequence>
<dbReference type="EMBL" id="CP073041">
    <property type="protein sequence ID" value="UXE59008.1"/>
    <property type="molecule type" value="Genomic_DNA"/>
</dbReference>
<protein>
    <submittedName>
        <fullName evidence="1">Uncharacterized protein</fullName>
    </submittedName>
</protein>
<organism evidence="1">
    <name type="scientific">Woronichinia naegeliana WA131</name>
    <dbReference type="NCBI Taxonomy" id="2824559"/>
    <lineage>
        <taxon>Bacteria</taxon>
        <taxon>Bacillati</taxon>
        <taxon>Cyanobacteriota</taxon>
        <taxon>Cyanophyceae</taxon>
        <taxon>Synechococcales</taxon>
        <taxon>Coelosphaeriaceae</taxon>
        <taxon>Woronichinia</taxon>
    </lineage>
</organism>
<dbReference type="KEGG" id="wna:KA717_23995"/>
<dbReference type="AlphaFoldDB" id="A0A977PUE7"/>